<keyword evidence="5" id="KW-1185">Reference proteome</keyword>
<gene>
    <name evidence="4" type="ORF">PACLA_8A053217</name>
</gene>
<dbReference type="InterPro" id="IPR044801">
    <property type="entry name" value="Filamin"/>
</dbReference>
<dbReference type="SMART" id="SM00033">
    <property type="entry name" value="CH"/>
    <property type="match status" value="1"/>
</dbReference>
<dbReference type="InterPro" id="IPR001298">
    <property type="entry name" value="Filamin/ABP280_rpt"/>
</dbReference>
<dbReference type="Proteomes" id="UP001152795">
    <property type="component" value="Unassembled WGS sequence"/>
</dbReference>
<feature type="region of interest" description="Disordered" evidence="3">
    <location>
        <begin position="379"/>
        <end position="404"/>
    </location>
</feature>
<dbReference type="Gene3D" id="3.40.30.10">
    <property type="entry name" value="Glutaredoxin"/>
    <property type="match status" value="1"/>
</dbReference>
<dbReference type="Pfam" id="PF00630">
    <property type="entry name" value="Filamin"/>
    <property type="match status" value="2"/>
</dbReference>
<dbReference type="InterPro" id="IPR014756">
    <property type="entry name" value="Ig_E-set"/>
</dbReference>
<dbReference type="InterPro" id="IPR036872">
    <property type="entry name" value="CH_dom_sf"/>
</dbReference>
<dbReference type="Gene3D" id="1.10.418.10">
    <property type="entry name" value="Calponin-like domain"/>
    <property type="match status" value="1"/>
</dbReference>
<evidence type="ECO:0000256" key="1">
    <source>
        <dbReference type="ARBA" id="ARBA00009238"/>
    </source>
</evidence>
<proteinExistence type="inferred from homology"/>
<comment type="similarity">
    <text evidence="1">Belongs to the filamin family.</text>
</comment>
<dbReference type="SUPFAM" id="SSF47576">
    <property type="entry name" value="Calponin-homology domain, CH-domain"/>
    <property type="match status" value="1"/>
</dbReference>
<dbReference type="PROSITE" id="PS50021">
    <property type="entry name" value="CH"/>
    <property type="match status" value="1"/>
</dbReference>
<dbReference type="OrthoDB" id="18740at2759"/>
<dbReference type="AlphaFoldDB" id="A0A7D9IB59"/>
<dbReference type="PROSITE" id="PS50194">
    <property type="entry name" value="FILAMIN_REPEAT"/>
    <property type="match status" value="2"/>
</dbReference>
<accession>A0A7D9IB59</accession>
<keyword evidence="2" id="KW-0677">Repeat</keyword>
<dbReference type="GO" id="GO:0051015">
    <property type="term" value="F:actin filament binding"/>
    <property type="evidence" value="ECO:0007669"/>
    <property type="project" value="InterPro"/>
</dbReference>
<sequence length="632" mass="72241">MEMRQKRMSVYKTMMRRRAFTNWANSVLRSLDKQIVDIFNPNECALLEALLEIVLAKSEKKFKDITQERKASEREAILGRAGEFKKNYFKSEQGQVVNRHTVIQFIWDLIEFFHISPGKELWEIENAPMNAKEILLKWLNSKLAGRKVRNFTTDWNDGTLLCELINSLEPGLIPARAYLQGSWPQKNVKVAMETAEKNWGISMIISPDDMICSEVDELSVMTYIALIFEHDLERNSTNQNSHLSNGHIENDSIENGSIENGSKENGVHTENNLNSDNTKENINHKPEMGKVGKEIEYRLDLHDVNANEITVSVEFKPAGKLTQDYKPDLRVFSMGKGRFRVKYTPNLAGNYRLSMYYKDEHIADSPYCVQVLPKLHMKGNGTDLNNNKNRKNKSSENFLSNGDKNESEELLTQDGFYGFDGDGLKNATVGKLAVFTVITDNRDKGPLSVCINCPAVSLPVPHVRTTCSKNYSTHTVAYMPTLAGTYNIYVRWGLKLINGSPFEVSVSDHDSGLPRVSQAKDNPSKRQSTQFSHIKVYCSSSSLDPDVIRETEQLEKLLQRYGLTRNSSDDIWVSIDVELQKDERDLIFRLAGTRRLPLLFIHEQCLGNFDEVCELDKKNELEERLMYKIRKV</sequence>
<dbReference type="GO" id="GO:0030036">
    <property type="term" value="P:actin cytoskeleton organization"/>
    <property type="evidence" value="ECO:0007669"/>
    <property type="project" value="InterPro"/>
</dbReference>
<dbReference type="InterPro" id="IPR013783">
    <property type="entry name" value="Ig-like_fold"/>
</dbReference>
<dbReference type="SUPFAM" id="SSF81296">
    <property type="entry name" value="E set domains"/>
    <property type="match status" value="2"/>
</dbReference>
<evidence type="ECO:0000313" key="5">
    <source>
        <dbReference type="Proteomes" id="UP001152795"/>
    </source>
</evidence>
<dbReference type="SUPFAM" id="SSF52833">
    <property type="entry name" value="Thioredoxin-like"/>
    <property type="match status" value="1"/>
</dbReference>
<dbReference type="Gene3D" id="2.60.40.10">
    <property type="entry name" value="Immunoglobulins"/>
    <property type="match status" value="2"/>
</dbReference>
<dbReference type="InterPro" id="IPR001715">
    <property type="entry name" value="CH_dom"/>
</dbReference>
<feature type="region of interest" description="Disordered" evidence="3">
    <location>
        <begin position="238"/>
        <end position="285"/>
    </location>
</feature>
<dbReference type="Pfam" id="PF00307">
    <property type="entry name" value="CH"/>
    <property type="match status" value="1"/>
</dbReference>
<evidence type="ECO:0000313" key="4">
    <source>
        <dbReference type="EMBL" id="CAB4006078.1"/>
    </source>
</evidence>
<dbReference type="SMART" id="SM00557">
    <property type="entry name" value="IG_FLMN"/>
    <property type="match status" value="2"/>
</dbReference>
<name>A0A7D9IB59_PARCT</name>
<dbReference type="InterPro" id="IPR036249">
    <property type="entry name" value="Thioredoxin-like_sf"/>
</dbReference>
<evidence type="ECO:0000256" key="3">
    <source>
        <dbReference type="SAM" id="MobiDB-lite"/>
    </source>
</evidence>
<dbReference type="InterPro" id="IPR017868">
    <property type="entry name" value="Filamin/ABP280_repeat-like"/>
</dbReference>
<dbReference type="EMBL" id="CACRXK020005403">
    <property type="protein sequence ID" value="CAB4006078.1"/>
    <property type="molecule type" value="Genomic_DNA"/>
</dbReference>
<reference evidence="4" key="1">
    <citation type="submission" date="2020-04" db="EMBL/GenBank/DDBJ databases">
        <authorList>
            <person name="Alioto T."/>
            <person name="Alioto T."/>
            <person name="Gomez Garrido J."/>
        </authorList>
    </citation>
    <scope>NUCLEOTIDE SEQUENCE</scope>
    <source>
        <strain evidence="4">A484AB</strain>
    </source>
</reference>
<dbReference type="PANTHER" id="PTHR38537">
    <property type="entry name" value="JITTERBUG, ISOFORM N"/>
    <property type="match status" value="1"/>
</dbReference>
<evidence type="ECO:0000256" key="2">
    <source>
        <dbReference type="ARBA" id="ARBA00022737"/>
    </source>
</evidence>
<protein>
    <submittedName>
        <fullName evidence="4">Filamin-A, partial</fullName>
    </submittedName>
</protein>
<organism evidence="4 5">
    <name type="scientific">Paramuricea clavata</name>
    <name type="common">Red gorgonian</name>
    <name type="synonym">Violescent sea-whip</name>
    <dbReference type="NCBI Taxonomy" id="317549"/>
    <lineage>
        <taxon>Eukaryota</taxon>
        <taxon>Metazoa</taxon>
        <taxon>Cnidaria</taxon>
        <taxon>Anthozoa</taxon>
        <taxon>Octocorallia</taxon>
        <taxon>Malacalcyonacea</taxon>
        <taxon>Plexauridae</taxon>
        <taxon>Paramuricea</taxon>
    </lineage>
</organism>
<comment type="caution">
    <text evidence="4">The sequence shown here is derived from an EMBL/GenBank/DDBJ whole genome shotgun (WGS) entry which is preliminary data.</text>
</comment>
<dbReference type="PANTHER" id="PTHR38537:SF8">
    <property type="entry name" value="FILAMIN-A"/>
    <property type="match status" value="1"/>
</dbReference>